<keyword evidence="1" id="KW-0723">Serine/threonine-protein kinase</keyword>
<dbReference type="Gene3D" id="3.30.565.10">
    <property type="entry name" value="Histidine kinase-like ATPase, C-terminal domain"/>
    <property type="match status" value="1"/>
</dbReference>
<keyword evidence="3" id="KW-0418">Kinase</keyword>
<dbReference type="InterPro" id="IPR036890">
    <property type="entry name" value="HATPase_C_sf"/>
</dbReference>
<dbReference type="Pfam" id="PF13581">
    <property type="entry name" value="HATPase_c_2"/>
    <property type="match status" value="1"/>
</dbReference>
<evidence type="ECO:0000259" key="2">
    <source>
        <dbReference type="Pfam" id="PF13581"/>
    </source>
</evidence>
<dbReference type="InterPro" id="IPR003594">
    <property type="entry name" value="HATPase_dom"/>
</dbReference>
<name>A0A0M6ZZG6_9HYPH</name>
<evidence type="ECO:0000313" key="4">
    <source>
        <dbReference type="Proteomes" id="UP000053235"/>
    </source>
</evidence>
<organism evidence="3 4">
    <name type="scientific">Roseibium alexandrii</name>
    <dbReference type="NCBI Taxonomy" id="388408"/>
    <lineage>
        <taxon>Bacteria</taxon>
        <taxon>Pseudomonadati</taxon>
        <taxon>Pseudomonadota</taxon>
        <taxon>Alphaproteobacteria</taxon>
        <taxon>Hyphomicrobiales</taxon>
        <taxon>Stappiaceae</taxon>
        <taxon>Roseibium</taxon>
    </lineage>
</organism>
<sequence length="147" mass="16137">MTSVLGTLEVANELDELSRIYTFLDDLAARHGLDDHIRRHLSLIVEELFSNTVSYGYPEAVADTIKTELTKEGDRLILTLEDHATSFDTGTAPVLDMTEMSAEDMSVGGLGLFLVHQVSEEVSHSRKDGTNTTRVVLRLGSNGSDQN</sequence>
<dbReference type="GO" id="GO:0004674">
    <property type="term" value="F:protein serine/threonine kinase activity"/>
    <property type="evidence" value="ECO:0007669"/>
    <property type="project" value="UniProtKB-KW"/>
</dbReference>
<dbReference type="PANTHER" id="PTHR35526">
    <property type="entry name" value="ANTI-SIGMA-F FACTOR RSBW-RELATED"/>
    <property type="match status" value="1"/>
</dbReference>
<proteinExistence type="predicted"/>
<dbReference type="EMBL" id="CXWD01000004">
    <property type="protein sequence ID" value="CTQ66933.1"/>
    <property type="molecule type" value="Genomic_DNA"/>
</dbReference>
<gene>
    <name evidence="3" type="ORF">LAX5112_01147</name>
</gene>
<keyword evidence="4" id="KW-1185">Reference proteome</keyword>
<dbReference type="SUPFAM" id="SSF55874">
    <property type="entry name" value="ATPase domain of HSP90 chaperone/DNA topoisomerase II/histidine kinase"/>
    <property type="match status" value="1"/>
</dbReference>
<protein>
    <submittedName>
        <fullName evidence="3">Serine-protein kinase RsbW</fullName>
    </submittedName>
</protein>
<feature type="domain" description="Histidine kinase/HSP90-like ATPase" evidence="2">
    <location>
        <begin position="11"/>
        <end position="135"/>
    </location>
</feature>
<dbReference type="RefSeq" id="WP_008196930.1">
    <property type="nucleotide sequence ID" value="NZ_CXWD01000004.1"/>
</dbReference>
<keyword evidence="3" id="KW-0808">Transferase</keyword>
<dbReference type="InterPro" id="IPR050267">
    <property type="entry name" value="Anti-sigma-factor_SerPK"/>
</dbReference>
<dbReference type="PANTHER" id="PTHR35526:SF6">
    <property type="entry name" value="SLR1861 PROTEIN"/>
    <property type="match status" value="1"/>
</dbReference>
<dbReference type="OrthoDB" id="9792240at2"/>
<dbReference type="AlphaFoldDB" id="A0A0M6ZZG6"/>
<accession>A0A0M6ZZG6</accession>
<reference evidence="4" key="1">
    <citation type="submission" date="2015-07" db="EMBL/GenBank/DDBJ databases">
        <authorList>
            <person name="Rodrigo-Torres Lidia"/>
            <person name="Arahal R.David."/>
        </authorList>
    </citation>
    <scope>NUCLEOTIDE SEQUENCE [LARGE SCALE GENOMIC DNA]</scope>
    <source>
        <strain evidence="4">CECT 5112</strain>
    </source>
</reference>
<dbReference type="Proteomes" id="UP000053235">
    <property type="component" value="Unassembled WGS sequence"/>
</dbReference>
<dbReference type="STRING" id="388408.LAX5112_01147"/>
<evidence type="ECO:0000313" key="3">
    <source>
        <dbReference type="EMBL" id="CTQ66933.1"/>
    </source>
</evidence>
<dbReference type="CDD" id="cd16936">
    <property type="entry name" value="HATPase_RsbW-like"/>
    <property type="match status" value="1"/>
</dbReference>
<evidence type="ECO:0000256" key="1">
    <source>
        <dbReference type="ARBA" id="ARBA00022527"/>
    </source>
</evidence>